<dbReference type="EMBL" id="JASCZI010090771">
    <property type="protein sequence ID" value="MED6146315.1"/>
    <property type="molecule type" value="Genomic_DNA"/>
</dbReference>
<evidence type="ECO:0000313" key="3">
    <source>
        <dbReference type="Proteomes" id="UP001341840"/>
    </source>
</evidence>
<reference evidence="2 3" key="1">
    <citation type="journal article" date="2023" name="Plants (Basel)">
        <title>Bridging the Gap: Combining Genomics and Transcriptomics Approaches to Understand Stylosanthes scabra, an Orphan Legume from the Brazilian Caatinga.</title>
        <authorList>
            <person name="Ferreira-Neto J.R.C."/>
            <person name="da Silva M.D."/>
            <person name="Binneck E."/>
            <person name="de Melo N.F."/>
            <person name="da Silva R.H."/>
            <person name="de Melo A.L.T.M."/>
            <person name="Pandolfi V."/>
            <person name="Bustamante F.O."/>
            <person name="Brasileiro-Vidal A.C."/>
            <person name="Benko-Iseppon A.M."/>
        </authorList>
    </citation>
    <scope>NUCLEOTIDE SEQUENCE [LARGE SCALE GENOMIC DNA]</scope>
    <source>
        <tissue evidence="2">Leaves</tissue>
    </source>
</reference>
<accession>A0ABU6TD78</accession>
<dbReference type="SUPFAM" id="SSF52374">
    <property type="entry name" value="Nucleotidylyl transferase"/>
    <property type="match status" value="1"/>
</dbReference>
<dbReference type="Proteomes" id="UP001341840">
    <property type="component" value="Unassembled WGS sequence"/>
</dbReference>
<evidence type="ECO:0000313" key="2">
    <source>
        <dbReference type="EMBL" id="MED6146315.1"/>
    </source>
</evidence>
<protein>
    <recommendedName>
        <fullName evidence="1">Cytidyltransferase-like domain-containing protein</fullName>
    </recommendedName>
</protein>
<name>A0ABU6TD78_9FABA</name>
<feature type="domain" description="Cytidyltransferase-like" evidence="1">
    <location>
        <begin position="221"/>
        <end position="312"/>
    </location>
</feature>
<dbReference type="PANTHER" id="PTHR31285:SF0">
    <property type="entry name" value="NICOTINAMIDE MONONUCLEOTIDE ADENYLYLTRANSFERASE"/>
    <property type="match status" value="1"/>
</dbReference>
<comment type="caution">
    <text evidence="2">The sequence shown here is derived from an EMBL/GenBank/DDBJ whole genome shotgun (WGS) entry which is preliminary data.</text>
</comment>
<dbReference type="Gene3D" id="3.90.950.20">
    <property type="entry name" value="CinA-like"/>
    <property type="match status" value="1"/>
</dbReference>
<dbReference type="Gene3D" id="3.40.50.620">
    <property type="entry name" value="HUPs"/>
    <property type="match status" value="1"/>
</dbReference>
<keyword evidence="3" id="KW-1185">Reference proteome</keyword>
<sequence>MALEKVTEGCVRMRGAVEAIHGCPYKAVIYVAGGSSQLLGWLLSIPGASNTILEAVVPYSKMSMIQLIGKIPIHWCSQETAQDMALSAYNRALKLSKPGYPVVGVGFTGVMAANRPTSGGHRFYMATRTADRLLISKVIFTKGLHTREEQEAISSQLLLKAIAKACKVSATSVPDLSESFVTEEWEKQFNEDQELEQVINDQIVFKFYPFSREIGAKRKIILPGSFNPLHEGHLKLLEVATRFCGDGYPCFELSAVNADKTPLSVSQIKDRVKQFEEVGKTVIISNEPDFHKKAKLFPGSTFVIGADTAERLINCKYYDGGYKKMLKRLLGCKEAGSTFVVAGRNVDGVFKVLEDFDVPEEVKDMFISIPPELFRMEKRPRS</sequence>
<dbReference type="Pfam" id="PF01467">
    <property type="entry name" value="CTP_transf_like"/>
    <property type="match status" value="1"/>
</dbReference>
<dbReference type="InterPro" id="IPR036653">
    <property type="entry name" value="CinA-like_C"/>
</dbReference>
<dbReference type="InterPro" id="IPR004821">
    <property type="entry name" value="Cyt_trans-like"/>
</dbReference>
<dbReference type="PANTHER" id="PTHR31285">
    <property type="entry name" value="NICOTINAMIDE MONONUCLEOTIDE ADENYLYLTRANSFERASE"/>
    <property type="match status" value="1"/>
</dbReference>
<gene>
    <name evidence="2" type="ORF">PIB30_033313</name>
</gene>
<dbReference type="InterPro" id="IPR014729">
    <property type="entry name" value="Rossmann-like_a/b/a_fold"/>
</dbReference>
<organism evidence="2 3">
    <name type="scientific">Stylosanthes scabra</name>
    <dbReference type="NCBI Taxonomy" id="79078"/>
    <lineage>
        <taxon>Eukaryota</taxon>
        <taxon>Viridiplantae</taxon>
        <taxon>Streptophyta</taxon>
        <taxon>Embryophyta</taxon>
        <taxon>Tracheophyta</taxon>
        <taxon>Spermatophyta</taxon>
        <taxon>Magnoliopsida</taxon>
        <taxon>eudicotyledons</taxon>
        <taxon>Gunneridae</taxon>
        <taxon>Pentapetalae</taxon>
        <taxon>rosids</taxon>
        <taxon>fabids</taxon>
        <taxon>Fabales</taxon>
        <taxon>Fabaceae</taxon>
        <taxon>Papilionoideae</taxon>
        <taxon>50 kb inversion clade</taxon>
        <taxon>dalbergioids sensu lato</taxon>
        <taxon>Dalbergieae</taxon>
        <taxon>Pterocarpus clade</taxon>
        <taxon>Stylosanthes</taxon>
    </lineage>
</organism>
<proteinExistence type="predicted"/>
<evidence type="ECO:0000259" key="1">
    <source>
        <dbReference type="Pfam" id="PF01467"/>
    </source>
</evidence>